<keyword evidence="2 3" id="KW-0067">ATP-binding</keyword>
<dbReference type="GO" id="GO:0004140">
    <property type="term" value="F:dephospho-CoA kinase activity"/>
    <property type="evidence" value="ECO:0007669"/>
    <property type="project" value="UniProtKB-EC"/>
</dbReference>
<evidence type="ECO:0000256" key="2">
    <source>
        <dbReference type="ARBA" id="ARBA00022840"/>
    </source>
</evidence>
<comment type="catalytic activity">
    <reaction evidence="3">
        <text>3'-dephospho-CoA + ATP = ADP + CoA + H(+)</text>
        <dbReference type="Rhea" id="RHEA:18245"/>
        <dbReference type="ChEBI" id="CHEBI:15378"/>
        <dbReference type="ChEBI" id="CHEBI:30616"/>
        <dbReference type="ChEBI" id="CHEBI:57287"/>
        <dbReference type="ChEBI" id="CHEBI:57328"/>
        <dbReference type="ChEBI" id="CHEBI:456216"/>
        <dbReference type="EC" id="2.7.1.24"/>
    </reaction>
</comment>
<comment type="function">
    <text evidence="3">Catalyzes the phosphorylation of the 3'-hydroxyl group of dephosphocoenzyme A to form coenzyme A.</text>
</comment>
<accession>A0ABZ2Y566</accession>
<reference evidence="5 6" key="1">
    <citation type="submission" date="2023-03" db="EMBL/GenBank/DDBJ databases">
        <title>Novel Species.</title>
        <authorList>
            <person name="Ma S."/>
        </authorList>
    </citation>
    <scope>NUCLEOTIDE SEQUENCE [LARGE SCALE GENOMIC DNA]</scope>
    <source>
        <strain evidence="5 6">LIND6LT2</strain>
    </source>
</reference>
<proteinExistence type="inferred from homology"/>
<dbReference type="NCBIfam" id="TIGR00152">
    <property type="entry name" value="dephospho-CoA kinase"/>
    <property type="match status" value="1"/>
</dbReference>
<dbReference type="CDD" id="cd02022">
    <property type="entry name" value="DPCK"/>
    <property type="match status" value="1"/>
</dbReference>
<comment type="subcellular location">
    <subcellularLocation>
        <location evidence="3">Cytoplasm</location>
    </subcellularLocation>
</comment>
<dbReference type="PROSITE" id="PS51219">
    <property type="entry name" value="DPCK"/>
    <property type="match status" value="1"/>
</dbReference>
<dbReference type="EMBL" id="CP121687">
    <property type="protein sequence ID" value="WZL70080.1"/>
    <property type="molecule type" value="Genomic_DNA"/>
</dbReference>
<evidence type="ECO:0000313" key="5">
    <source>
        <dbReference type="EMBL" id="WZL70080.1"/>
    </source>
</evidence>
<protein>
    <recommendedName>
        <fullName evidence="3 4">Dephospho-CoA kinase</fullName>
        <ecNumber evidence="3 4">2.7.1.24</ecNumber>
    </recommendedName>
    <alternativeName>
        <fullName evidence="3">Dephosphocoenzyme A kinase</fullName>
    </alternativeName>
</protein>
<dbReference type="InterPro" id="IPR001977">
    <property type="entry name" value="Depp_CoAkinase"/>
</dbReference>
<comment type="pathway">
    <text evidence="3">Cofactor biosynthesis; coenzyme A biosynthesis; CoA from (R)-pantothenate: step 5/5.</text>
</comment>
<dbReference type="Gene3D" id="3.40.50.300">
    <property type="entry name" value="P-loop containing nucleotide triphosphate hydrolases"/>
    <property type="match status" value="1"/>
</dbReference>
<keyword evidence="3" id="KW-0963">Cytoplasm</keyword>
<dbReference type="PANTHER" id="PTHR10695">
    <property type="entry name" value="DEPHOSPHO-COA KINASE-RELATED"/>
    <property type="match status" value="1"/>
</dbReference>
<dbReference type="HAMAP" id="MF_00376">
    <property type="entry name" value="Dephospho_CoA_kinase"/>
    <property type="match status" value="1"/>
</dbReference>
<keyword evidence="1 3" id="KW-0547">Nucleotide-binding</keyword>
<evidence type="ECO:0000313" key="6">
    <source>
        <dbReference type="Proteomes" id="UP001486565"/>
    </source>
</evidence>
<feature type="binding site" evidence="3">
    <location>
        <begin position="11"/>
        <end position="16"/>
    </location>
    <ligand>
        <name>ATP</name>
        <dbReference type="ChEBI" id="CHEBI:30616"/>
    </ligand>
</feature>
<dbReference type="EC" id="2.7.1.24" evidence="3 4"/>
<keyword evidence="6" id="KW-1185">Reference proteome</keyword>
<keyword evidence="3 5" id="KW-0418">Kinase</keyword>
<evidence type="ECO:0000256" key="3">
    <source>
        <dbReference type="HAMAP-Rule" id="MF_00376"/>
    </source>
</evidence>
<gene>
    <name evidence="3 5" type="primary">coaE</name>
    <name evidence="5" type="ORF">QBE51_00710</name>
</gene>
<comment type="similarity">
    <text evidence="3">Belongs to the CoaE family.</text>
</comment>
<keyword evidence="3 5" id="KW-0808">Transferase</keyword>
<dbReference type="PANTHER" id="PTHR10695:SF46">
    <property type="entry name" value="BIFUNCTIONAL COENZYME A SYNTHASE-RELATED"/>
    <property type="match status" value="1"/>
</dbReference>
<evidence type="ECO:0000256" key="4">
    <source>
        <dbReference type="NCBIfam" id="TIGR00152"/>
    </source>
</evidence>
<dbReference type="RefSeq" id="WP_341877044.1">
    <property type="nucleotide sequence ID" value="NZ_CP121687.1"/>
</dbReference>
<name>A0ABZ2Y566_9FIRM</name>
<dbReference type="InterPro" id="IPR027417">
    <property type="entry name" value="P-loop_NTPase"/>
</dbReference>
<dbReference type="Pfam" id="PF01121">
    <property type="entry name" value="CoaE"/>
    <property type="match status" value="1"/>
</dbReference>
<keyword evidence="3" id="KW-0173">Coenzyme A biosynthesis</keyword>
<organism evidence="5 6">
    <name type="scientific">Defluviitalea saccharophila</name>
    <dbReference type="NCBI Taxonomy" id="879970"/>
    <lineage>
        <taxon>Bacteria</taxon>
        <taxon>Bacillati</taxon>
        <taxon>Bacillota</taxon>
        <taxon>Clostridia</taxon>
        <taxon>Lachnospirales</taxon>
        <taxon>Defluviitaleaceae</taxon>
        <taxon>Defluviitalea</taxon>
    </lineage>
</organism>
<evidence type="ECO:0000256" key="1">
    <source>
        <dbReference type="ARBA" id="ARBA00022741"/>
    </source>
</evidence>
<dbReference type="Proteomes" id="UP001486565">
    <property type="component" value="Chromosome"/>
</dbReference>
<dbReference type="SUPFAM" id="SSF52540">
    <property type="entry name" value="P-loop containing nucleoside triphosphate hydrolases"/>
    <property type="match status" value="1"/>
</dbReference>
<sequence>MKVIGLTGGSGSGKSTVVLLLSQLTKVYIIDADKIGHQIILKGKPAYEDIVQYFGRGILREDGEINRKFLGEIVFSNKDSLNILNQITHPRIKEEIFRKIKQIKESRSSYNYIVIDAALLIEIQLHKIVDEVWAVYTEEEKRIQRIMKRDGLDIKQAENRIKSQMPWEAMKRYADRIIDNSKDQDFTLKQLECILSEDISF</sequence>